<dbReference type="AlphaFoldDB" id="W6M398"/>
<dbReference type="EMBL" id="CBTJ020000030">
    <property type="protein sequence ID" value="CDI02086.1"/>
    <property type="molecule type" value="Genomic_DNA"/>
</dbReference>
<evidence type="ECO:0000313" key="2">
    <source>
        <dbReference type="Proteomes" id="UP000035760"/>
    </source>
</evidence>
<keyword evidence="2" id="KW-1185">Reference proteome</keyword>
<dbReference type="STRING" id="1400863.BN873_240034"/>
<accession>W6M398</accession>
<sequence>MISCDALRPIELFKTIPILRDKRKPLRLSASLPERAMSGWQNRITLFAPVSLPLVTGASFCLVPADSAAHNP</sequence>
<dbReference type="Proteomes" id="UP000035760">
    <property type="component" value="Unassembled WGS sequence"/>
</dbReference>
<reference evidence="1" key="1">
    <citation type="submission" date="2013-07" db="EMBL/GenBank/DDBJ databases">
        <authorList>
            <person name="McIlroy S."/>
        </authorList>
    </citation>
    <scope>NUCLEOTIDE SEQUENCE [LARGE SCALE GENOMIC DNA]</scope>
    <source>
        <strain evidence="1">Run_A_D11</strain>
    </source>
</reference>
<name>W6M398_9GAMM</name>
<reference evidence="1" key="2">
    <citation type="submission" date="2014-03" db="EMBL/GenBank/DDBJ databases">
        <title>Candidatus Competibacter-lineage genomes retrieved from metagenomes reveal functional metabolic diversity.</title>
        <authorList>
            <person name="McIlroy S.J."/>
            <person name="Albertsen M."/>
            <person name="Andresen E.K."/>
            <person name="Saunders A.M."/>
            <person name="Kristiansen R."/>
            <person name="Stokholm-Bjerregaard M."/>
            <person name="Nielsen K.L."/>
            <person name="Nielsen P.H."/>
        </authorList>
    </citation>
    <scope>NUCLEOTIDE SEQUENCE</scope>
    <source>
        <strain evidence="1">Run_A_D11</strain>
    </source>
</reference>
<comment type="caution">
    <text evidence="1">The sequence shown here is derived from an EMBL/GenBank/DDBJ whole genome shotgun (WGS) entry which is preliminary data.</text>
</comment>
<proteinExistence type="predicted"/>
<organism evidence="1 2">
    <name type="scientific">Candidatus Competibacter denitrificans Run_A_D11</name>
    <dbReference type="NCBI Taxonomy" id="1400863"/>
    <lineage>
        <taxon>Bacteria</taxon>
        <taxon>Pseudomonadati</taxon>
        <taxon>Pseudomonadota</taxon>
        <taxon>Gammaproteobacteria</taxon>
        <taxon>Candidatus Competibacteraceae</taxon>
        <taxon>Candidatus Competibacter</taxon>
    </lineage>
</organism>
<gene>
    <name evidence="1" type="ORF">BN873_240034</name>
</gene>
<protein>
    <submittedName>
        <fullName evidence="1">Uncharacterized protein</fullName>
    </submittedName>
</protein>
<evidence type="ECO:0000313" key="1">
    <source>
        <dbReference type="EMBL" id="CDI02086.1"/>
    </source>
</evidence>